<accession>A0ABQ7KF55</accession>
<evidence type="ECO:0000256" key="2">
    <source>
        <dbReference type="SAM" id="SignalP"/>
    </source>
</evidence>
<organism evidence="3 4">
    <name type="scientific">Linnemannia gamsii</name>
    <dbReference type="NCBI Taxonomy" id="64522"/>
    <lineage>
        <taxon>Eukaryota</taxon>
        <taxon>Fungi</taxon>
        <taxon>Fungi incertae sedis</taxon>
        <taxon>Mucoromycota</taxon>
        <taxon>Mortierellomycotina</taxon>
        <taxon>Mortierellomycetes</taxon>
        <taxon>Mortierellales</taxon>
        <taxon>Mortierellaceae</taxon>
        <taxon>Linnemannia</taxon>
    </lineage>
</organism>
<dbReference type="PANTHER" id="PTHR38705:SF1">
    <property type="entry name" value="PROTEIN RDS1"/>
    <property type="match status" value="1"/>
</dbReference>
<dbReference type="SUPFAM" id="SSF47240">
    <property type="entry name" value="Ferritin-like"/>
    <property type="match status" value="1"/>
</dbReference>
<keyword evidence="4" id="KW-1185">Reference proteome</keyword>
<evidence type="ECO:0000256" key="1">
    <source>
        <dbReference type="SAM" id="MobiDB-lite"/>
    </source>
</evidence>
<dbReference type="EMBL" id="JAAAIM010000035">
    <property type="protein sequence ID" value="KAG0297291.1"/>
    <property type="molecule type" value="Genomic_DNA"/>
</dbReference>
<dbReference type="InterPro" id="IPR039254">
    <property type="entry name" value="Rds1"/>
</dbReference>
<feature type="signal peptide" evidence="2">
    <location>
        <begin position="1"/>
        <end position="22"/>
    </location>
</feature>
<dbReference type="Gene3D" id="1.20.1260.10">
    <property type="match status" value="1"/>
</dbReference>
<dbReference type="Pfam" id="PF13668">
    <property type="entry name" value="Ferritin_2"/>
    <property type="match status" value="1"/>
</dbReference>
<comment type="caution">
    <text evidence="3">The sequence shown here is derived from an EMBL/GenBank/DDBJ whole genome shotgun (WGS) entry which is preliminary data.</text>
</comment>
<proteinExistence type="predicted"/>
<dbReference type="PANTHER" id="PTHR38705">
    <property type="entry name" value="PROTEIN RDS1"/>
    <property type="match status" value="1"/>
</dbReference>
<gene>
    <name evidence="3" type="ORF">BGZ96_007028</name>
</gene>
<feature type="compositionally biased region" description="Low complexity" evidence="1">
    <location>
        <begin position="24"/>
        <end position="41"/>
    </location>
</feature>
<dbReference type="Proteomes" id="UP001194696">
    <property type="component" value="Unassembled WGS sequence"/>
</dbReference>
<dbReference type="CDD" id="cd00657">
    <property type="entry name" value="Ferritin_like"/>
    <property type="match status" value="1"/>
</dbReference>
<feature type="compositionally biased region" description="Polar residues" evidence="1">
    <location>
        <begin position="42"/>
        <end position="60"/>
    </location>
</feature>
<keyword evidence="2" id="KW-0732">Signal</keyword>
<sequence length="344" mass="36229">MRFSTVFVAMAALATTSSFTTAAPATTSTCTTTAPAPTSTSGDNSTRPGGNSTRPGGNDTNIVTTALNYALTLENLQAEFYTQGLAKFNESAFTDAGFNASAYGRFVEIGNQENEHVASLVTLIENLKGKPVPLCNYSFPMDNLTEFLTSARALETTSVSAYLGAISDLNGNLSTNAASIAAVEARHAAYLNELWGQSPFPYAFDTPLSQRAVATLASNFITSCPFDIGVKPFAQLNATLPAAGSNSTMVSTSFEGMSSNMTNSTWCQFLYGNKVMVSPRTECALPANLTGYVYVVVTKNKTPVSLMKDTNILAGPALLFNIFNGTSTNGTVTNGTMTNSTSFA</sequence>
<evidence type="ECO:0000313" key="4">
    <source>
        <dbReference type="Proteomes" id="UP001194696"/>
    </source>
</evidence>
<name>A0ABQ7KF55_9FUNG</name>
<feature type="chain" id="PRO_5047245512" evidence="2">
    <location>
        <begin position="23"/>
        <end position="344"/>
    </location>
</feature>
<dbReference type="InterPro" id="IPR009078">
    <property type="entry name" value="Ferritin-like_SF"/>
</dbReference>
<dbReference type="InterPro" id="IPR012347">
    <property type="entry name" value="Ferritin-like"/>
</dbReference>
<evidence type="ECO:0000313" key="3">
    <source>
        <dbReference type="EMBL" id="KAG0297291.1"/>
    </source>
</evidence>
<reference evidence="3 4" key="1">
    <citation type="journal article" date="2020" name="Fungal Divers.">
        <title>Resolving the Mortierellaceae phylogeny through synthesis of multi-gene phylogenetics and phylogenomics.</title>
        <authorList>
            <person name="Vandepol N."/>
            <person name="Liber J."/>
            <person name="Desiro A."/>
            <person name="Na H."/>
            <person name="Kennedy M."/>
            <person name="Barry K."/>
            <person name="Grigoriev I.V."/>
            <person name="Miller A.N."/>
            <person name="O'Donnell K."/>
            <person name="Stajich J.E."/>
            <person name="Bonito G."/>
        </authorList>
    </citation>
    <scope>NUCLEOTIDE SEQUENCE [LARGE SCALE GENOMIC DNA]</scope>
    <source>
        <strain evidence="3 4">AD045</strain>
    </source>
</reference>
<feature type="region of interest" description="Disordered" evidence="1">
    <location>
        <begin position="24"/>
        <end position="60"/>
    </location>
</feature>
<protein>
    <submittedName>
        <fullName evidence="3">Uncharacterized protein</fullName>
    </submittedName>
</protein>